<evidence type="ECO:0000256" key="4">
    <source>
        <dbReference type="ARBA" id="ARBA00023136"/>
    </source>
</evidence>
<dbReference type="GO" id="GO:0005509">
    <property type="term" value="F:calcium ion binding"/>
    <property type="evidence" value="ECO:0007669"/>
    <property type="project" value="UniProtKB-UniRule"/>
</dbReference>
<reference evidence="9" key="1">
    <citation type="submission" date="2017-02" db="UniProtKB">
        <authorList>
            <consortium name="WormBaseParasite"/>
        </authorList>
    </citation>
    <scope>IDENTIFICATION</scope>
</reference>
<dbReference type="OrthoDB" id="5870839at2759"/>
<dbReference type="EMBL" id="UZAF01007331">
    <property type="protein sequence ID" value="VDO17296.1"/>
    <property type="molecule type" value="Genomic_DNA"/>
</dbReference>
<accession>A0A0N4VZZ9</accession>
<dbReference type="Proteomes" id="UP000268014">
    <property type="component" value="Unassembled WGS sequence"/>
</dbReference>
<gene>
    <name evidence="7" type="ORF">HPLM_LOCUS2867</name>
</gene>
<sequence length="97" mass="11274">MPENSEAGTLVTILNVLNRKKWTMIDMVNPDGTFEIRQKTGEVFIRDNRIMDRELFTNLELVAEIHGSSHLTKCARTRVNVELLDQNDNRPTFEKEK</sequence>
<dbReference type="CDD" id="cd11304">
    <property type="entry name" value="Cadherin_repeat"/>
    <property type="match status" value="1"/>
</dbReference>
<evidence type="ECO:0000313" key="8">
    <source>
        <dbReference type="Proteomes" id="UP000268014"/>
    </source>
</evidence>
<dbReference type="Gene3D" id="2.60.40.60">
    <property type="entry name" value="Cadherins"/>
    <property type="match status" value="1"/>
</dbReference>
<evidence type="ECO:0000259" key="6">
    <source>
        <dbReference type="PROSITE" id="PS50268"/>
    </source>
</evidence>
<evidence type="ECO:0000256" key="5">
    <source>
        <dbReference type="PROSITE-ProRule" id="PRU00043"/>
    </source>
</evidence>
<evidence type="ECO:0000313" key="7">
    <source>
        <dbReference type="EMBL" id="VDO17296.1"/>
    </source>
</evidence>
<keyword evidence="4" id="KW-0472">Membrane</keyword>
<dbReference type="GO" id="GO:0005886">
    <property type="term" value="C:plasma membrane"/>
    <property type="evidence" value="ECO:0007669"/>
    <property type="project" value="InterPro"/>
</dbReference>
<proteinExistence type="predicted"/>
<dbReference type="InterPro" id="IPR002126">
    <property type="entry name" value="Cadherin-like_dom"/>
</dbReference>
<feature type="domain" description="Cadherin" evidence="6">
    <location>
        <begin position="1"/>
        <end position="93"/>
    </location>
</feature>
<dbReference type="AlphaFoldDB" id="A0A0N4VZZ9"/>
<keyword evidence="2" id="KW-0677">Repeat</keyword>
<comment type="subcellular location">
    <subcellularLocation>
        <location evidence="1">Membrane</location>
    </subcellularLocation>
</comment>
<organism evidence="9">
    <name type="scientific">Haemonchus placei</name>
    <name type="common">Barber's pole worm</name>
    <dbReference type="NCBI Taxonomy" id="6290"/>
    <lineage>
        <taxon>Eukaryota</taxon>
        <taxon>Metazoa</taxon>
        <taxon>Ecdysozoa</taxon>
        <taxon>Nematoda</taxon>
        <taxon>Chromadorea</taxon>
        <taxon>Rhabditida</taxon>
        <taxon>Rhabditina</taxon>
        <taxon>Rhabditomorpha</taxon>
        <taxon>Strongyloidea</taxon>
        <taxon>Trichostrongylidae</taxon>
        <taxon>Haemonchus</taxon>
    </lineage>
</organism>
<evidence type="ECO:0000256" key="2">
    <source>
        <dbReference type="ARBA" id="ARBA00022737"/>
    </source>
</evidence>
<reference evidence="7 8" key="2">
    <citation type="submission" date="2018-11" db="EMBL/GenBank/DDBJ databases">
        <authorList>
            <consortium name="Pathogen Informatics"/>
        </authorList>
    </citation>
    <scope>NUCLEOTIDE SEQUENCE [LARGE SCALE GENOMIC DNA]</scope>
    <source>
        <strain evidence="7 8">MHpl1</strain>
    </source>
</reference>
<dbReference type="PROSITE" id="PS00232">
    <property type="entry name" value="CADHERIN_1"/>
    <property type="match status" value="1"/>
</dbReference>
<evidence type="ECO:0000256" key="1">
    <source>
        <dbReference type="ARBA" id="ARBA00004370"/>
    </source>
</evidence>
<name>A0A0N4VZZ9_HAEPC</name>
<dbReference type="InterPro" id="IPR015919">
    <property type="entry name" value="Cadherin-like_sf"/>
</dbReference>
<evidence type="ECO:0000256" key="3">
    <source>
        <dbReference type="ARBA" id="ARBA00022837"/>
    </source>
</evidence>
<keyword evidence="8" id="KW-1185">Reference proteome</keyword>
<dbReference type="STRING" id="6290.A0A0N4VZZ9"/>
<protein>
    <submittedName>
        <fullName evidence="9">Cadherin domain-containing protein</fullName>
    </submittedName>
</protein>
<keyword evidence="3 5" id="KW-0106">Calcium</keyword>
<dbReference type="GO" id="GO:0007156">
    <property type="term" value="P:homophilic cell adhesion via plasma membrane adhesion molecules"/>
    <property type="evidence" value="ECO:0007669"/>
    <property type="project" value="InterPro"/>
</dbReference>
<dbReference type="PROSITE" id="PS50268">
    <property type="entry name" value="CADHERIN_2"/>
    <property type="match status" value="1"/>
</dbReference>
<dbReference type="InterPro" id="IPR020894">
    <property type="entry name" value="Cadherin_CS"/>
</dbReference>
<evidence type="ECO:0000313" key="9">
    <source>
        <dbReference type="WBParaSite" id="HPLM_0000287301-mRNA-1"/>
    </source>
</evidence>
<dbReference type="WBParaSite" id="HPLM_0000287301-mRNA-1">
    <property type="protein sequence ID" value="HPLM_0000287301-mRNA-1"/>
    <property type="gene ID" value="HPLM_0000287301"/>
</dbReference>
<dbReference type="SUPFAM" id="SSF49313">
    <property type="entry name" value="Cadherin-like"/>
    <property type="match status" value="1"/>
</dbReference>